<gene>
    <name evidence="1" type="ORF">EYF80_032451</name>
</gene>
<evidence type="ECO:0000313" key="1">
    <source>
        <dbReference type="EMBL" id="TNN57375.1"/>
    </source>
</evidence>
<dbReference type="Proteomes" id="UP000314294">
    <property type="component" value="Unassembled WGS sequence"/>
</dbReference>
<evidence type="ECO:0000313" key="2">
    <source>
        <dbReference type="Proteomes" id="UP000314294"/>
    </source>
</evidence>
<proteinExistence type="predicted"/>
<name>A0A4Z2GWA2_9TELE</name>
<protein>
    <submittedName>
        <fullName evidence="1">Uncharacterized protein</fullName>
    </submittedName>
</protein>
<organism evidence="1 2">
    <name type="scientific">Liparis tanakae</name>
    <name type="common">Tanaka's snailfish</name>
    <dbReference type="NCBI Taxonomy" id="230148"/>
    <lineage>
        <taxon>Eukaryota</taxon>
        <taxon>Metazoa</taxon>
        <taxon>Chordata</taxon>
        <taxon>Craniata</taxon>
        <taxon>Vertebrata</taxon>
        <taxon>Euteleostomi</taxon>
        <taxon>Actinopterygii</taxon>
        <taxon>Neopterygii</taxon>
        <taxon>Teleostei</taxon>
        <taxon>Neoteleostei</taxon>
        <taxon>Acanthomorphata</taxon>
        <taxon>Eupercaria</taxon>
        <taxon>Perciformes</taxon>
        <taxon>Cottioidei</taxon>
        <taxon>Cottales</taxon>
        <taxon>Liparidae</taxon>
        <taxon>Liparis</taxon>
    </lineage>
</organism>
<keyword evidence="2" id="KW-1185">Reference proteome</keyword>
<dbReference type="AlphaFoldDB" id="A0A4Z2GWA2"/>
<comment type="caution">
    <text evidence="1">The sequence shown here is derived from an EMBL/GenBank/DDBJ whole genome shotgun (WGS) entry which is preliminary data.</text>
</comment>
<dbReference type="EMBL" id="SRLO01000407">
    <property type="protein sequence ID" value="TNN57375.1"/>
    <property type="molecule type" value="Genomic_DNA"/>
</dbReference>
<accession>A0A4Z2GWA2</accession>
<sequence>MLSVTGSRAHRTTNRRHRSCMGSWVQWDRAHRDLFTTAITKHPCDAVLFSCCRAAICGPHIDRVALWPHPSGSAISLESVSPSPCKASMTPGRRLEIKSFLQGRRDGTKTQPPSA</sequence>
<reference evidence="1 2" key="1">
    <citation type="submission" date="2019-03" db="EMBL/GenBank/DDBJ databases">
        <title>First draft genome of Liparis tanakae, snailfish: a comprehensive survey of snailfish specific genes.</title>
        <authorList>
            <person name="Kim W."/>
            <person name="Song I."/>
            <person name="Jeong J.-H."/>
            <person name="Kim D."/>
            <person name="Kim S."/>
            <person name="Ryu S."/>
            <person name="Song J.Y."/>
            <person name="Lee S.K."/>
        </authorList>
    </citation>
    <scope>NUCLEOTIDE SEQUENCE [LARGE SCALE GENOMIC DNA]</scope>
    <source>
        <tissue evidence="1">Muscle</tissue>
    </source>
</reference>